<dbReference type="Proteomes" id="UP001230504">
    <property type="component" value="Unassembled WGS sequence"/>
</dbReference>
<dbReference type="GeneID" id="85435685"/>
<gene>
    <name evidence="1" type="ORF">LY79DRAFT_199183</name>
</gene>
<dbReference type="RefSeq" id="XP_060414227.1">
    <property type="nucleotide sequence ID" value="XM_060551445.1"/>
</dbReference>
<comment type="caution">
    <text evidence="1">The sequence shown here is derived from an EMBL/GenBank/DDBJ whole genome shotgun (WGS) entry which is preliminary data.</text>
</comment>
<keyword evidence="2" id="KW-1185">Reference proteome</keyword>
<proteinExistence type="predicted"/>
<organism evidence="1 2">
    <name type="scientific">Colletotrichum navitas</name>
    <dbReference type="NCBI Taxonomy" id="681940"/>
    <lineage>
        <taxon>Eukaryota</taxon>
        <taxon>Fungi</taxon>
        <taxon>Dikarya</taxon>
        <taxon>Ascomycota</taxon>
        <taxon>Pezizomycotina</taxon>
        <taxon>Sordariomycetes</taxon>
        <taxon>Hypocreomycetidae</taxon>
        <taxon>Glomerellales</taxon>
        <taxon>Glomerellaceae</taxon>
        <taxon>Colletotrichum</taxon>
        <taxon>Colletotrichum graminicola species complex</taxon>
    </lineage>
</organism>
<dbReference type="EMBL" id="JAHLJV010000029">
    <property type="protein sequence ID" value="KAK1590753.1"/>
    <property type="molecule type" value="Genomic_DNA"/>
</dbReference>
<accession>A0AAD8Q015</accession>
<name>A0AAD8Q015_9PEZI</name>
<dbReference type="AlphaFoldDB" id="A0AAD8Q015"/>
<evidence type="ECO:0000313" key="2">
    <source>
        <dbReference type="Proteomes" id="UP001230504"/>
    </source>
</evidence>
<protein>
    <submittedName>
        <fullName evidence="1">Uncharacterized protein</fullName>
    </submittedName>
</protein>
<reference evidence="1" key="1">
    <citation type="submission" date="2021-06" db="EMBL/GenBank/DDBJ databases">
        <title>Comparative genomics, transcriptomics and evolutionary studies reveal genomic signatures of adaptation to plant cell wall in hemibiotrophic fungi.</title>
        <authorList>
            <consortium name="DOE Joint Genome Institute"/>
            <person name="Baroncelli R."/>
            <person name="Diaz J.F."/>
            <person name="Benocci T."/>
            <person name="Peng M."/>
            <person name="Battaglia E."/>
            <person name="Haridas S."/>
            <person name="Andreopoulos W."/>
            <person name="Labutti K."/>
            <person name="Pangilinan J."/>
            <person name="Floch G.L."/>
            <person name="Makela M.R."/>
            <person name="Henrissat B."/>
            <person name="Grigoriev I.V."/>
            <person name="Crouch J.A."/>
            <person name="De Vries R.P."/>
            <person name="Sukno S.A."/>
            <person name="Thon M.R."/>
        </authorList>
    </citation>
    <scope>NUCLEOTIDE SEQUENCE</scope>
    <source>
        <strain evidence="1">CBS 125086</strain>
    </source>
</reference>
<sequence>MTLLCAIEGPTHDENICASRAGRRQTLARARPITWGGCCVPENENTMILWSVYLRRETCCVTGETSCNVAAAIDLDKSHSTWLKRPSGKKTKGFASRRVGGMLSDEKLPRRREVHFHGGCWPGHRRQNKTPGALARGRCATDTICPWSRIKIDQRNEHRAPS</sequence>
<evidence type="ECO:0000313" key="1">
    <source>
        <dbReference type="EMBL" id="KAK1590753.1"/>
    </source>
</evidence>